<sequence length="84" mass="9457">MAVHPQAAGTWAPLRVMDVRLPEIVARPLAGNKHCRRNSLTKAVLRSWTRALNVLAWRTSWVKHSCHSRNGVEAATVHHWHPGP</sequence>
<dbReference type="EMBL" id="BJVY01000042">
    <property type="protein sequence ID" value="GEL74092.1"/>
    <property type="molecule type" value="Genomic_DNA"/>
</dbReference>
<dbReference type="Proteomes" id="UP000321224">
    <property type="component" value="Unassembled WGS sequence"/>
</dbReference>
<protein>
    <submittedName>
        <fullName evidence="1">Uncharacterized protein</fullName>
    </submittedName>
</protein>
<evidence type="ECO:0000313" key="2">
    <source>
        <dbReference type="Proteomes" id="UP000321224"/>
    </source>
</evidence>
<evidence type="ECO:0000313" key="1">
    <source>
        <dbReference type="EMBL" id="GEL74092.1"/>
    </source>
</evidence>
<comment type="caution">
    <text evidence="1">The sequence shown here is derived from an EMBL/GenBank/DDBJ whole genome shotgun (WGS) entry which is preliminary data.</text>
</comment>
<reference evidence="1 2" key="1">
    <citation type="submission" date="2019-07" db="EMBL/GenBank/DDBJ databases">
        <title>Whole genome shotgun sequence of Myxococcus virescens NBRC 100334.</title>
        <authorList>
            <person name="Hosoyama A."/>
            <person name="Uohara A."/>
            <person name="Ohji S."/>
            <person name="Ichikawa N."/>
        </authorList>
    </citation>
    <scope>NUCLEOTIDE SEQUENCE [LARGE SCALE GENOMIC DNA]</scope>
    <source>
        <strain evidence="1 2">NBRC 100334</strain>
    </source>
</reference>
<organism evidence="1 2">
    <name type="scientific">Myxococcus virescens</name>
    <dbReference type="NCBI Taxonomy" id="83456"/>
    <lineage>
        <taxon>Bacteria</taxon>
        <taxon>Pseudomonadati</taxon>
        <taxon>Myxococcota</taxon>
        <taxon>Myxococcia</taxon>
        <taxon>Myxococcales</taxon>
        <taxon>Cystobacterineae</taxon>
        <taxon>Myxococcaceae</taxon>
        <taxon>Myxococcus</taxon>
    </lineage>
</organism>
<proteinExistence type="predicted"/>
<accession>A0A511HKK0</accession>
<dbReference type="AlphaFoldDB" id="A0A511HKK0"/>
<gene>
    <name evidence="1" type="ORF">MVI01_58760</name>
</gene>
<name>A0A511HKK0_9BACT</name>